<evidence type="ECO:0000259" key="2">
    <source>
        <dbReference type="Pfam" id="PF12813"/>
    </source>
</evidence>
<dbReference type="SUPFAM" id="SSF88723">
    <property type="entry name" value="PIN domain-like"/>
    <property type="match status" value="1"/>
</dbReference>
<dbReference type="PANTHER" id="PTHR15665:SF1">
    <property type="entry name" value="PROTEIN ASTEROID HOMOLOG 1"/>
    <property type="match status" value="1"/>
</dbReference>
<feature type="domain" description="Asteroid" evidence="2">
    <location>
        <begin position="119"/>
        <end position="171"/>
    </location>
</feature>
<protein>
    <submittedName>
        <fullName evidence="3">Protein asteroid 1</fullName>
    </submittedName>
</protein>
<dbReference type="InterPro" id="IPR029060">
    <property type="entry name" value="PIN-like_dom_sf"/>
</dbReference>
<sequence length="183" mass="20572">MGNFPNLGERITWSCNHSNSGVLVVDGNSFGFQIAREINWLHGPQYHSFQYYVEQHYSYLIRTGKRIIVVFDGALPKYKVSERLSRNQERVDKIHELLKEATAAVVDPGSQSLAASILPPFAVPIVIETVKKLGVEYIIAKEEADSVIAGLAKKYNGYVLSQDSDFYVYDIPGFIPLDSINFK</sequence>
<dbReference type="Pfam" id="PF12813">
    <property type="entry name" value="XPG_I_2"/>
    <property type="match status" value="1"/>
</dbReference>
<keyword evidence="4" id="KW-1185">Reference proteome</keyword>
<accession>A0AAD5UD31</accession>
<proteinExistence type="inferred from homology"/>
<evidence type="ECO:0000313" key="3">
    <source>
        <dbReference type="EMBL" id="KAJ3254247.1"/>
    </source>
</evidence>
<name>A0AAD5UD31_9FUNG</name>
<comment type="similarity">
    <text evidence="1">Belongs to the asteroid family.</text>
</comment>
<dbReference type="Proteomes" id="UP001210925">
    <property type="component" value="Unassembled WGS sequence"/>
</dbReference>
<evidence type="ECO:0000256" key="1">
    <source>
        <dbReference type="ARBA" id="ARBA00007398"/>
    </source>
</evidence>
<evidence type="ECO:0000313" key="4">
    <source>
        <dbReference type="Proteomes" id="UP001210925"/>
    </source>
</evidence>
<dbReference type="AlphaFoldDB" id="A0AAD5UD31"/>
<comment type="caution">
    <text evidence="3">The sequence shown here is derived from an EMBL/GenBank/DDBJ whole genome shotgun (WGS) entry which is preliminary data.</text>
</comment>
<dbReference type="Gene3D" id="3.40.50.1010">
    <property type="entry name" value="5'-nuclease"/>
    <property type="match status" value="1"/>
</dbReference>
<dbReference type="InterPro" id="IPR039436">
    <property type="entry name" value="Asteroid_dom"/>
</dbReference>
<dbReference type="PANTHER" id="PTHR15665">
    <property type="entry name" value="ASTEROID PROTEIN"/>
    <property type="match status" value="1"/>
</dbReference>
<reference evidence="3" key="1">
    <citation type="submission" date="2020-05" db="EMBL/GenBank/DDBJ databases">
        <title>Phylogenomic resolution of chytrid fungi.</title>
        <authorList>
            <person name="Stajich J.E."/>
            <person name="Amses K."/>
            <person name="Simmons R."/>
            <person name="Seto K."/>
            <person name="Myers J."/>
            <person name="Bonds A."/>
            <person name="Quandt C.A."/>
            <person name="Barry K."/>
            <person name="Liu P."/>
            <person name="Grigoriev I."/>
            <person name="Longcore J.E."/>
            <person name="James T.Y."/>
        </authorList>
    </citation>
    <scope>NUCLEOTIDE SEQUENCE</scope>
    <source>
        <strain evidence="3">PLAUS21</strain>
    </source>
</reference>
<dbReference type="EMBL" id="JADGKB010000089">
    <property type="protein sequence ID" value="KAJ3254247.1"/>
    <property type="molecule type" value="Genomic_DNA"/>
</dbReference>
<gene>
    <name evidence="3" type="primary">ASTE1</name>
    <name evidence="3" type="ORF">HK103_007300</name>
</gene>
<dbReference type="InterPro" id="IPR026832">
    <property type="entry name" value="Asteroid"/>
</dbReference>
<organism evidence="3 4">
    <name type="scientific">Boothiomyces macroporosus</name>
    <dbReference type="NCBI Taxonomy" id="261099"/>
    <lineage>
        <taxon>Eukaryota</taxon>
        <taxon>Fungi</taxon>
        <taxon>Fungi incertae sedis</taxon>
        <taxon>Chytridiomycota</taxon>
        <taxon>Chytridiomycota incertae sedis</taxon>
        <taxon>Chytridiomycetes</taxon>
        <taxon>Rhizophydiales</taxon>
        <taxon>Terramycetaceae</taxon>
        <taxon>Boothiomyces</taxon>
    </lineage>
</organism>